<dbReference type="GO" id="GO:0016740">
    <property type="term" value="F:transferase activity"/>
    <property type="evidence" value="ECO:0007669"/>
    <property type="project" value="UniProtKB-KW"/>
</dbReference>
<dbReference type="RefSeq" id="WP_100670364.1">
    <property type="nucleotide sequence ID" value="NZ_JBKOIJ010000002.1"/>
</dbReference>
<feature type="domain" description="Glycosyltransferase 2-like" evidence="1">
    <location>
        <begin position="10"/>
        <end position="150"/>
    </location>
</feature>
<dbReference type="Pfam" id="PF00535">
    <property type="entry name" value="Glycos_transf_2"/>
    <property type="match status" value="1"/>
</dbReference>
<dbReference type="Proteomes" id="UP000231987">
    <property type="component" value="Unassembled WGS sequence"/>
</dbReference>
<dbReference type="SUPFAM" id="SSF53448">
    <property type="entry name" value="Nucleotide-diphospho-sugar transferases"/>
    <property type="match status" value="1"/>
</dbReference>
<dbReference type="InterPro" id="IPR001173">
    <property type="entry name" value="Glyco_trans_2-like"/>
</dbReference>
<keyword evidence="2" id="KW-0808">Transferase</keyword>
<comment type="caution">
    <text evidence="2">The sequence shown here is derived from an EMBL/GenBank/DDBJ whole genome shotgun (WGS) entry which is preliminary data.</text>
</comment>
<proteinExistence type="predicted"/>
<protein>
    <submittedName>
        <fullName evidence="2">Glycosyl transferase family A</fullName>
    </submittedName>
</protein>
<sequence>MTAAAPTDVCIIIAAKNAADTIARAIASALAEPEAAEVVVIDDGSTDDTASVARAADDGTGRLNVVRFEENRGPAAARNHAIAISHSPLIGVLDADDFFFPGRLGQLLSQDGWDFVADNIAFIDAAQAANAHGRIDRFDPTPRLIDLVGFVEGNISRRGLRRGEIGFLKPLMRRAFLDQHGLRYNETLRLGEDYDLYARALANGARYKIIHSCGYAAVVRGNSLSGSHRTIDLKRLYEADRAILAGSRLSSDGEAAVRRHERHIRDRYELRHFLDLKNQQGFGRAIGYALTHPAALPAIVGGILADKTERFRPSGSPAPLALGGKGEVRYLLETLAVDQPQK</sequence>
<dbReference type="PANTHER" id="PTHR43685">
    <property type="entry name" value="GLYCOSYLTRANSFERASE"/>
    <property type="match status" value="1"/>
</dbReference>
<organism evidence="2 3">
    <name type="scientific">Rhizobium meliloti</name>
    <name type="common">Ensifer meliloti</name>
    <name type="synonym">Sinorhizobium meliloti</name>
    <dbReference type="NCBI Taxonomy" id="382"/>
    <lineage>
        <taxon>Bacteria</taxon>
        <taxon>Pseudomonadati</taxon>
        <taxon>Pseudomonadota</taxon>
        <taxon>Alphaproteobacteria</taxon>
        <taxon>Hyphomicrobiales</taxon>
        <taxon>Rhizobiaceae</taxon>
        <taxon>Sinorhizobium/Ensifer group</taxon>
        <taxon>Sinorhizobium</taxon>
    </lineage>
</organism>
<dbReference type="CDD" id="cd00761">
    <property type="entry name" value="Glyco_tranf_GTA_type"/>
    <property type="match status" value="1"/>
</dbReference>
<dbReference type="InterPro" id="IPR050834">
    <property type="entry name" value="Glycosyltransf_2"/>
</dbReference>
<dbReference type="PANTHER" id="PTHR43685:SF11">
    <property type="entry name" value="GLYCOSYLTRANSFERASE TAGX-RELATED"/>
    <property type="match status" value="1"/>
</dbReference>
<reference evidence="2 3" key="1">
    <citation type="submission" date="2017-06" db="EMBL/GenBank/DDBJ databases">
        <title>Ensifer strains isolated from leguminous trees and herbs display diverse denitrification phenotypes with some acting as strong N2O sinks.</title>
        <authorList>
            <person name="Woliy K."/>
            <person name="Mania D."/>
            <person name="Bakken L.R."/>
            <person name="Frostegard A."/>
        </authorList>
    </citation>
    <scope>NUCLEOTIDE SEQUENCE [LARGE SCALE GENOMIC DNA]</scope>
    <source>
        <strain evidence="2 3">AC50a</strain>
    </source>
</reference>
<dbReference type="AlphaFoldDB" id="A0A2J0Z7C1"/>
<dbReference type="Gene3D" id="3.90.550.10">
    <property type="entry name" value="Spore Coat Polysaccharide Biosynthesis Protein SpsA, Chain A"/>
    <property type="match status" value="1"/>
</dbReference>
<dbReference type="InterPro" id="IPR029044">
    <property type="entry name" value="Nucleotide-diphossugar_trans"/>
</dbReference>
<name>A0A2J0Z7C1_RHIML</name>
<evidence type="ECO:0000259" key="1">
    <source>
        <dbReference type="Pfam" id="PF00535"/>
    </source>
</evidence>
<dbReference type="EMBL" id="NJGD01000002">
    <property type="protein sequence ID" value="PJR16413.1"/>
    <property type="molecule type" value="Genomic_DNA"/>
</dbReference>
<evidence type="ECO:0000313" key="3">
    <source>
        <dbReference type="Proteomes" id="UP000231987"/>
    </source>
</evidence>
<evidence type="ECO:0000313" key="2">
    <source>
        <dbReference type="EMBL" id="PJR16413.1"/>
    </source>
</evidence>
<gene>
    <name evidence="2" type="ORF">CEJ86_06455</name>
</gene>
<accession>A0A2J0Z7C1</accession>